<evidence type="ECO:0000313" key="1">
    <source>
        <dbReference type="EMBL" id="QIB73460.1"/>
    </source>
</evidence>
<dbReference type="AlphaFoldDB" id="A0A6C0UE55"/>
<gene>
    <name evidence="1" type="ORF">G3I44_03665</name>
</gene>
<proteinExistence type="predicted"/>
<name>A0A6C0UE55_9EURY</name>
<dbReference type="InterPro" id="IPR058272">
    <property type="entry name" value="DUF7966"/>
</dbReference>
<reference evidence="1 2" key="1">
    <citation type="submission" date="2020-02" db="EMBL/GenBank/DDBJ databases">
        <title>Whole genome sequence of Halogeometricum borinquense strain wsp4.</title>
        <authorList>
            <person name="Verma D.K."/>
            <person name="Gopal K."/>
            <person name="Prasad E.S."/>
        </authorList>
    </citation>
    <scope>NUCLEOTIDE SEQUENCE [LARGE SCALE GENOMIC DNA]</scope>
    <source>
        <strain evidence="2">wsp4</strain>
    </source>
</reference>
<protein>
    <submittedName>
        <fullName evidence="1">Uncharacterized protein</fullName>
    </submittedName>
</protein>
<organism evidence="1 2">
    <name type="scientific">Halogeometricum borinquense</name>
    <dbReference type="NCBI Taxonomy" id="60847"/>
    <lineage>
        <taxon>Archaea</taxon>
        <taxon>Methanobacteriati</taxon>
        <taxon>Methanobacteriota</taxon>
        <taxon>Stenosarchaea group</taxon>
        <taxon>Halobacteria</taxon>
        <taxon>Halobacteriales</taxon>
        <taxon>Haloferacaceae</taxon>
        <taxon>Halogeometricum</taxon>
    </lineage>
</organism>
<sequence length="105" mass="11229">MSDDSPPNPDAVRDALRALATGTAPTTTQTFNERIADATAATECAVEAATFLRANRLSELARAVADAESAGETTTAERGRRALETLRRLDSAAADLRGDHTEERW</sequence>
<dbReference type="EMBL" id="CP048739">
    <property type="protein sequence ID" value="QIB73460.1"/>
    <property type="molecule type" value="Genomic_DNA"/>
</dbReference>
<dbReference type="GeneID" id="44078468"/>
<evidence type="ECO:0000313" key="2">
    <source>
        <dbReference type="Proteomes" id="UP000465846"/>
    </source>
</evidence>
<dbReference type="RefSeq" id="WP_163485525.1">
    <property type="nucleotide sequence ID" value="NZ_CP048739.1"/>
</dbReference>
<dbReference type="Pfam" id="PF25920">
    <property type="entry name" value="DUF7966"/>
    <property type="match status" value="1"/>
</dbReference>
<accession>A0A6C0UE55</accession>
<dbReference type="Proteomes" id="UP000465846">
    <property type="component" value="Chromosome"/>
</dbReference>